<protein>
    <recommendedName>
        <fullName evidence="1">D-inositol 3-phosphate glycosyltransferase</fullName>
    </recommendedName>
</protein>
<evidence type="ECO:0000313" key="6">
    <source>
        <dbReference type="Proteomes" id="UP000419743"/>
    </source>
</evidence>
<gene>
    <name evidence="5" type="ORF">HALOF300_03833</name>
</gene>
<dbReference type="GO" id="GO:0016758">
    <property type="term" value="F:hexosyltransferase activity"/>
    <property type="evidence" value="ECO:0007669"/>
    <property type="project" value="TreeGrafter"/>
</dbReference>
<feature type="domain" description="Glycosyltransferase subfamily 4-like N-terminal" evidence="4">
    <location>
        <begin position="16"/>
        <end position="173"/>
    </location>
</feature>
<evidence type="ECO:0000256" key="1">
    <source>
        <dbReference type="ARBA" id="ARBA00021292"/>
    </source>
</evidence>
<comment type="caution">
    <text evidence="5">The sequence shown here is derived from an EMBL/GenBank/DDBJ whole genome shotgun (WGS) entry which is preliminary data.</text>
</comment>
<proteinExistence type="predicted"/>
<organism evidence="5 6">
    <name type="scientific">Occultella aeris</name>
    <dbReference type="NCBI Taxonomy" id="2761496"/>
    <lineage>
        <taxon>Bacteria</taxon>
        <taxon>Bacillati</taxon>
        <taxon>Actinomycetota</taxon>
        <taxon>Actinomycetes</taxon>
        <taxon>Micrococcales</taxon>
        <taxon>Ruaniaceae</taxon>
        <taxon>Occultella</taxon>
    </lineage>
</organism>
<dbReference type="RefSeq" id="WP_156742484.1">
    <property type="nucleotide sequence ID" value="NZ_CACRYJ010000056.1"/>
</dbReference>
<dbReference type="Pfam" id="PF13579">
    <property type="entry name" value="Glyco_trans_4_4"/>
    <property type="match status" value="1"/>
</dbReference>
<dbReference type="AlphaFoldDB" id="A0A7M4DNV2"/>
<keyword evidence="6" id="KW-1185">Reference proteome</keyword>
<dbReference type="SUPFAM" id="SSF53756">
    <property type="entry name" value="UDP-Glycosyltransferase/glycogen phosphorylase"/>
    <property type="match status" value="1"/>
</dbReference>
<dbReference type="Pfam" id="PF13692">
    <property type="entry name" value="Glyco_trans_1_4"/>
    <property type="match status" value="1"/>
</dbReference>
<evidence type="ECO:0000256" key="3">
    <source>
        <dbReference type="ARBA" id="ARBA00022679"/>
    </source>
</evidence>
<dbReference type="InterPro" id="IPR050194">
    <property type="entry name" value="Glycosyltransferase_grp1"/>
</dbReference>
<dbReference type="Gene3D" id="3.40.50.2000">
    <property type="entry name" value="Glycogen Phosphorylase B"/>
    <property type="match status" value="2"/>
</dbReference>
<dbReference type="PANTHER" id="PTHR45947">
    <property type="entry name" value="SULFOQUINOVOSYL TRANSFERASE SQD2"/>
    <property type="match status" value="1"/>
</dbReference>
<dbReference type="Proteomes" id="UP000419743">
    <property type="component" value="Unassembled WGS sequence"/>
</dbReference>
<evidence type="ECO:0000313" key="5">
    <source>
        <dbReference type="EMBL" id="VZO39138.1"/>
    </source>
</evidence>
<keyword evidence="3 5" id="KW-0808">Transferase</keyword>
<dbReference type="EMBL" id="CACRYJ010000056">
    <property type="protein sequence ID" value="VZO39138.1"/>
    <property type="molecule type" value="Genomic_DNA"/>
</dbReference>
<accession>A0A7M4DNV2</accession>
<keyword evidence="2" id="KW-0328">Glycosyltransferase</keyword>
<evidence type="ECO:0000259" key="4">
    <source>
        <dbReference type="Pfam" id="PF13579"/>
    </source>
</evidence>
<name>A0A7M4DNV2_9MICO</name>
<sequence length="385" mass="40164">MVSRIFSPEAAAASFRLAALANALHTAGARVDVLTVSEPTGAAPTTHPAIRISRRPVLRDGDGYVRGYLQYLSFDVPLAVRLLLTRRPDVVVVEPPPTTGAVVRLVCALRRLPYVYNGADVWSDAAASTGAPGPVVAVVRRLESFALAGAAAVLSVSDGVTERVRALGARTVVTTGNGVDTDTFTPAGPRHSEPDGAPYLLYAGTASEWQGADIFVRAMTRVREQVPGARLVFLGQGSAWPRLRELAAALPGGGAGEDAPVLFVPPASPAETATWLRGARSAVVSLRPGQGYDFAIPTKVFAAIACGTPVVYTGPGPAGAILTDHRMGRVAEYTPDAVAEAMVAALTTDRDAAQERRLHEWVLENRSLDAAGRRGAAVVLAAAAP</sequence>
<dbReference type="PANTHER" id="PTHR45947:SF3">
    <property type="entry name" value="SULFOQUINOVOSYL TRANSFERASE SQD2"/>
    <property type="match status" value="1"/>
</dbReference>
<reference evidence="5 6" key="1">
    <citation type="submission" date="2019-11" db="EMBL/GenBank/DDBJ databases">
        <authorList>
            <person name="Criscuolo A."/>
        </authorList>
    </citation>
    <scope>NUCLEOTIDE SEQUENCE [LARGE SCALE GENOMIC DNA]</scope>
    <source>
        <strain evidence="5">CIP111667</strain>
    </source>
</reference>
<dbReference type="GO" id="GO:1901137">
    <property type="term" value="P:carbohydrate derivative biosynthetic process"/>
    <property type="evidence" value="ECO:0007669"/>
    <property type="project" value="UniProtKB-ARBA"/>
</dbReference>
<dbReference type="InterPro" id="IPR028098">
    <property type="entry name" value="Glyco_trans_4-like_N"/>
</dbReference>
<evidence type="ECO:0000256" key="2">
    <source>
        <dbReference type="ARBA" id="ARBA00022676"/>
    </source>
</evidence>